<protein>
    <submittedName>
        <fullName evidence="2">Uncharacterized protein</fullName>
    </submittedName>
</protein>
<keyword evidence="1" id="KW-0472">Membrane</keyword>
<comment type="caution">
    <text evidence="2">The sequence shown here is derived from an EMBL/GenBank/DDBJ whole genome shotgun (WGS) entry which is preliminary data.</text>
</comment>
<feature type="transmembrane region" description="Helical" evidence="1">
    <location>
        <begin position="266"/>
        <end position="285"/>
    </location>
</feature>
<keyword evidence="3" id="KW-1185">Reference proteome</keyword>
<dbReference type="Proteomes" id="UP000325902">
    <property type="component" value="Unassembled WGS sequence"/>
</dbReference>
<name>A0A5N5D927_9PEZI</name>
<organism evidence="2 3">
    <name type="scientific">Lasiodiplodia theobromae</name>
    <dbReference type="NCBI Taxonomy" id="45133"/>
    <lineage>
        <taxon>Eukaryota</taxon>
        <taxon>Fungi</taxon>
        <taxon>Dikarya</taxon>
        <taxon>Ascomycota</taxon>
        <taxon>Pezizomycotina</taxon>
        <taxon>Dothideomycetes</taxon>
        <taxon>Dothideomycetes incertae sedis</taxon>
        <taxon>Botryosphaeriales</taxon>
        <taxon>Botryosphaeriaceae</taxon>
        <taxon>Lasiodiplodia</taxon>
    </lineage>
</organism>
<gene>
    <name evidence="2" type="ORF">DBV05_g7594</name>
</gene>
<sequence length="322" mass="35388">MDYAPFKPWFKYYSNSTRQTCWNTISCSLTQSDEARKQQYAAIALIMGLIPLFLKDVSWPERHAIPLSAPLPKIIEILVRTLSLEPEYTPPSSESEGQNAAARVQAWWRQRSIARWAWGIKNGRSSSSSNIVRSGRTSALLALLAFALAVCYTALGLIETYSKRAVLGCPYPIFVLSWHLLALLPAALHTAAAAWRAPRQSDADAAEPAMVPLVEMDPATAASGGGVTGQRQATKIAPNVVGLIASRGQQKTAAAPETEEWWITQLIWALYYIIGTLIYTSISTVTVIELFVWVVVSFATTAFGRLLAFSLCMVYEAKSRNA</sequence>
<reference evidence="2 3" key="1">
    <citation type="journal article" date="2019" name="Sci. Rep.">
        <title>A multi-omics analysis of the grapevine pathogen Lasiodiplodia theobromae reveals that temperature affects the expression of virulence- and pathogenicity-related genes.</title>
        <authorList>
            <person name="Felix C."/>
            <person name="Meneses R."/>
            <person name="Goncalves M.F.M."/>
            <person name="Tilleman L."/>
            <person name="Duarte A.S."/>
            <person name="Jorrin-Novo J.V."/>
            <person name="Van de Peer Y."/>
            <person name="Deforce D."/>
            <person name="Van Nieuwerburgh F."/>
            <person name="Esteves A.C."/>
            <person name="Alves A."/>
        </authorList>
    </citation>
    <scope>NUCLEOTIDE SEQUENCE [LARGE SCALE GENOMIC DNA]</scope>
    <source>
        <strain evidence="2 3">LA-SOL3</strain>
    </source>
</reference>
<feature type="transmembrane region" description="Helical" evidence="1">
    <location>
        <begin position="170"/>
        <end position="191"/>
    </location>
</feature>
<dbReference type="AlphaFoldDB" id="A0A5N5D927"/>
<dbReference type="OrthoDB" id="4435313at2759"/>
<feature type="transmembrane region" description="Helical" evidence="1">
    <location>
        <begin position="139"/>
        <end position="158"/>
    </location>
</feature>
<feature type="transmembrane region" description="Helical" evidence="1">
    <location>
        <begin position="291"/>
        <end position="315"/>
    </location>
</feature>
<evidence type="ECO:0000313" key="3">
    <source>
        <dbReference type="Proteomes" id="UP000325902"/>
    </source>
</evidence>
<evidence type="ECO:0000313" key="2">
    <source>
        <dbReference type="EMBL" id="KAB2573764.1"/>
    </source>
</evidence>
<accession>A0A5N5D927</accession>
<evidence type="ECO:0000256" key="1">
    <source>
        <dbReference type="SAM" id="Phobius"/>
    </source>
</evidence>
<dbReference type="EMBL" id="VCHE01000053">
    <property type="protein sequence ID" value="KAB2573764.1"/>
    <property type="molecule type" value="Genomic_DNA"/>
</dbReference>
<proteinExistence type="predicted"/>
<keyword evidence="1" id="KW-1133">Transmembrane helix</keyword>
<keyword evidence="1" id="KW-0812">Transmembrane</keyword>